<dbReference type="Pfam" id="PF00076">
    <property type="entry name" value="RRM_1"/>
    <property type="match status" value="1"/>
</dbReference>
<comment type="subunit">
    <text evidence="11">Component of the chloroplast small ribosomal subunit (SSU). Mature 70S chloroplast ribosomes of higher plants consist of a small (30S) and a large (50S) subunit. The 30S small subunit contains 1 molecule of ribosomal RNA (16S rRNA) and 24 different proteins. The 50S large subunit contains 3 rRNA molecules (23S, 5S and 4.5S rRNA) and 33 different proteins.</text>
</comment>
<sequence length="216" mass="24661">MPLNAYTLSITFITPSSSSSSSTLYKPQFKSLLSHSLESSFCRKAKAVVAKSVYSKNDDDVLEQERNLGRACQVYICNLPKSFDAAHLFHLFTIFSFVLRVHLDVGRHEMRVKLSVEMNPDWSDSKRTIYYEALHKLYVGNLAKTVNPEQLRNLFSRFGYIASARVLHDYKQGKMRVYAFISFQSKAERDAAMSLTETEFNGRTLIVKEGVEKPLP</sequence>
<evidence type="ECO:0000256" key="14">
    <source>
        <dbReference type="PROSITE-ProRule" id="PRU00176"/>
    </source>
</evidence>
<keyword evidence="2" id="KW-0150">Chloroplast</keyword>
<comment type="subcellular location">
    <subcellularLocation>
        <location evidence="1">Plastid</location>
        <location evidence="1">Chloroplast</location>
    </subcellularLocation>
</comment>
<evidence type="ECO:0000256" key="13">
    <source>
        <dbReference type="ARBA" id="ARBA00077833"/>
    </source>
</evidence>
<keyword evidence="9" id="KW-0687">Ribonucleoprotein</keyword>
<dbReference type="InterPro" id="IPR000504">
    <property type="entry name" value="RRM_dom"/>
</dbReference>
<keyword evidence="6 14" id="KW-0694">RNA-binding</keyword>
<evidence type="ECO:0000256" key="7">
    <source>
        <dbReference type="ARBA" id="ARBA00022946"/>
    </source>
</evidence>
<evidence type="ECO:0000256" key="5">
    <source>
        <dbReference type="ARBA" id="ARBA00022737"/>
    </source>
</evidence>
<reference evidence="16 17" key="1">
    <citation type="submission" date="2024-01" db="EMBL/GenBank/DDBJ databases">
        <title>The genomes of 5 underutilized Papilionoideae crops provide insights into root nodulation and disease resistance.</title>
        <authorList>
            <person name="Yuan L."/>
        </authorList>
    </citation>
    <scope>NUCLEOTIDE SEQUENCE [LARGE SCALE GENOMIC DNA]</scope>
    <source>
        <strain evidence="16">LY-2023</strain>
        <tissue evidence="16">Leaf</tissue>
    </source>
</reference>
<dbReference type="SMART" id="SM00360">
    <property type="entry name" value="RRM"/>
    <property type="match status" value="1"/>
</dbReference>
<dbReference type="InterPro" id="IPR050502">
    <property type="entry name" value="Euk_RNA-bind_prot"/>
</dbReference>
<evidence type="ECO:0000256" key="4">
    <source>
        <dbReference type="ARBA" id="ARBA00022730"/>
    </source>
</evidence>
<dbReference type="GO" id="GO:0009535">
    <property type="term" value="C:chloroplast thylakoid membrane"/>
    <property type="evidence" value="ECO:0007669"/>
    <property type="project" value="TreeGrafter"/>
</dbReference>
<keyword evidence="5" id="KW-0677">Repeat</keyword>
<evidence type="ECO:0000256" key="8">
    <source>
        <dbReference type="ARBA" id="ARBA00022980"/>
    </source>
</evidence>
<accession>A0AAN9PC92</accession>
<dbReference type="Gene3D" id="3.30.70.330">
    <property type="match status" value="1"/>
</dbReference>
<evidence type="ECO:0000313" key="16">
    <source>
        <dbReference type="EMBL" id="KAK7292881.1"/>
    </source>
</evidence>
<organism evidence="16 17">
    <name type="scientific">Clitoria ternatea</name>
    <name type="common">Butterfly pea</name>
    <dbReference type="NCBI Taxonomy" id="43366"/>
    <lineage>
        <taxon>Eukaryota</taxon>
        <taxon>Viridiplantae</taxon>
        <taxon>Streptophyta</taxon>
        <taxon>Embryophyta</taxon>
        <taxon>Tracheophyta</taxon>
        <taxon>Spermatophyta</taxon>
        <taxon>Magnoliopsida</taxon>
        <taxon>eudicotyledons</taxon>
        <taxon>Gunneridae</taxon>
        <taxon>Pentapetalae</taxon>
        <taxon>rosids</taxon>
        <taxon>fabids</taxon>
        <taxon>Fabales</taxon>
        <taxon>Fabaceae</taxon>
        <taxon>Papilionoideae</taxon>
        <taxon>50 kb inversion clade</taxon>
        <taxon>NPAAA clade</taxon>
        <taxon>indigoferoid/millettioid clade</taxon>
        <taxon>Phaseoleae</taxon>
        <taxon>Clitoria</taxon>
    </lineage>
</organism>
<feature type="domain" description="RRM" evidence="15">
    <location>
        <begin position="135"/>
        <end position="212"/>
    </location>
</feature>
<keyword evidence="17" id="KW-1185">Reference proteome</keyword>
<gene>
    <name evidence="16" type="ORF">RJT34_15736</name>
</gene>
<comment type="similarity">
    <text evidence="10">Belongs to the chloroplast-specific ribosomal protein cS22 family.</text>
</comment>
<dbReference type="SUPFAM" id="SSF54928">
    <property type="entry name" value="RNA-binding domain, RBD"/>
    <property type="match status" value="1"/>
</dbReference>
<dbReference type="FunFam" id="3.30.70.330:FF:000401">
    <property type="entry name" value="30S ribosomal protein 2, chloroplastic"/>
    <property type="match status" value="1"/>
</dbReference>
<name>A0AAN9PC92_CLITE</name>
<evidence type="ECO:0000256" key="10">
    <source>
        <dbReference type="ARBA" id="ARBA00061529"/>
    </source>
</evidence>
<dbReference type="EMBL" id="JAYKXN010000004">
    <property type="protein sequence ID" value="KAK7292881.1"/>
    <property type="molecule type" value="Genomic_DNA"/>
</dbReference>
<dbReference type="PROSITE" id="PS50102">
    <property type="entry name" value="RRM"/>
    <property type="match status" value="1"/>
</dbReference>
<proteinExistence type="inferred from homology"/>
<evidence type="ECO:0000256" key="9">
    <source>
        <dbReference type="ARBA" id="ARBA00023274"/>
    </source>
</evidence>
<evidence type="ECO:0000259" key="15">
    <source>
        <dbReference type="PROSITE" id="PS50102"/>
    </source>
</evidence>
<dbReference type="PANTHER" id="PTHR48025:SF7">
    <property type="entry name" value="RNA-BINDING (RRM_RBD_RNP MOTIFS) FAMILY PROTEIN"/>
    <property type="match status" value="1"/>
</dbReference>
<dbReference type="AlphaFoldDB" id="A0AAN9PC92"/>
<dbReference type="GO" id="GO:1901259">
    <property type="term" value="P:chloroplast rRNA processing"/>
    <property type="evidence" value="ECO:0007669"/>
    <property type="project" value="TreeGrafter"/>
</dbReference>
<dbReference type="InterPro" id="IPR012677">
    <property type="entry name" value="Nucleotide-bd_a/b_plait_sf"/>
</dbReference>
<dbReference type="InterPro" id="IPR035979">
    <property type="entry name" value="RBD_domain_sf"/>
</dbReference>
<evidence type="ECO:0000256" key="1">
    <source>
        <dbReference type="ARBA" id="ARBA00004229"/>
    </source>
</evidence>
<dbReference type="Proteomes" id="UP001359559">
    <property type="component" value="Unassembled WGS sequence"/>
</dbReference>
<dbReference type="GO" id="GO:0003729">
    <property type="term" value="F:mRNA binding"/>
    <property type="evidence" value="ECO:0007669"/>
    <property type="project" value="TreeGrafter"/>
</dbReference>
<dbReference type="GO" id="GO:1990904">
    <property type="term" value="C:ribonucleoprotein complex"/>
    <property type="evidence" value="ECO:0007669"/>
    <property type="project" value="UniProtKB-KW"/>
</dbReference>
<evidence type="ECO:0000313" key="17">
    <source>
        <dbReference type="Proteomes" id="UP001359559"/>
    </source>
</evidence>
<keyword evidence="8" id="KW-0689">Ribosomal protein</keyword>
<evidence type="ECO:0000256" key="11">
    <source>
        <dbReference type="ARBA" id="ARBA00063129"/>
    </source>
</evidence>
<dbReference type="GO" id="GO:0019843">
    <property type="term" value="F:rRNA binding"/>
    <property type="evidence" value="ECO:0007669"/>
    <property type="project" value="UniProtKB-KW"/>
</dbReference>
<evidence type="ECO:0000256" key="2">
    <source>
        <dbReference type="ARBA" id="ARBA00022528"/>
    </source>
</evidence>
<dbReference type="GO" id="GO:0005840">
    <property type="term" value="C:ribosome"/>
    <property type="evidence" value="ECO:0007669"/>
    <property type="project" value="UniProtKB-KW"/>
</dbReference>
<keyword evidence="3" id="KW-0934">Plastid</keyword>
<evidence type="ECO:0000256" key="6">
    <source>
        <dbReference type="ARBA" id="ARBA00022884"/>
    </source>
</evidence>
<comment type="caution">
    <text evidence="16">The sequence shown here is derived from an EMBL/GenBank/DDBJ whole genome shotgun (WGS) entry which is preliminary data.</text>
</comment>
<protein>
    <recommendedName>
        <fullName evidence="12">Small ribosomal subunit protein cS22</fullName>
    </recommendedName>
    <alternativeName>
        <fullName evidence="13">30S ribosomal protein 2, chloroplastic</fullName>
    </alternativeName>
</protein>
<keyword evidence="4" id="KW-0699">rRNA-binding</keyword>
<dbReference type="PANTHER" id="PTHR48025">
    <property type="entry name" value="OS02G0815200 PROTEIN"/>
    <property type="match status" value="1"/>
</dbReference>
<keyword evidence="7" id="KW-0809">Transit peptide</keyword>
<evidence type="ECO:0000256" key="12">
    <source>
        <dbReference type="ARBA" id="ARBA00070346"/>
    </source>
</evidence>
<evidence type="ECO:0000256" key="3">
    <source>
        <dbReference type="ARBA" id="ARBA00022640"/>
    </source>
</evidence>